<protein>
    <submittedName>
        <fullName evidence="2">DUF6440 family protein</fullName>
    </submittedName>
</protein>
<gene>
    <name evidence="2" type="ORF">ACFSUL_14170</name>
</gene>
<accession>A0ABW5RT51</accession>
<comment type="caution">
    <text evidence="2">The sequence shown here is derived from an EMBL/GenBank/DDBJ whole genome shotgun (WGS) entry which is preliminary data.</text>
</comment>
<dbReference type="Pfam" id="PF20037">
    <property type="entry name" value="DUF6440"/>
    <property type="match status" value="1"/>
</dbReference>
<reference evidence="3" key="1">
    <citation type="journal article" date="2019" name="Int. J. Syst. Evol. Microbiol.">
        <title>The Global Catalogue of Microorganisms (GCM) 10K type strain sequencing project: providing services to taxonomists for standard genome sequencing and annotation.</title>
        <authorList>
            <consortium name="The Broad Institute Genomics Platform"/>
            <consortium name="The Broad Institute Genome Sequencing Center for Infectious Disease"/>
            <person name="Wu L."/>
            <person name="Ma J."/>
        </authorList>
    </citation>
    <scope>NUCLEOTIDE SEQUENCE [LARGE SCALE GENOMIC DNA]</scope>
    <source>
        <strain evidence="3">KCTC 3913</strain>
    </source>
</reference>
<name>A0ABW5RT51_9BACI</name>
<dbReference type="Proteomes" id="UP001597506">
    <property type="component" value="Unassembled WGS sequence"/>
</dbReference>
<evidence type="ECO:0000259" key="1">
    <source>
        <dbReference type="Pfam" id="PF20037"/>
    </source>
</evidence>
<sequence length="64" mass="7047">MFGKSSNNRLKVIYKEKIGALSGCKVLVDKETGVHYLFSWYGEAGGITPLLDKEGKPVINSDDE</sequence>
<evidence type="ECO:0000313" key="2">
    <source>
        <dbReference type="EMBL" id="MFD2681883.1"/>
    </source>
</evidence>
<proteinExistence type="predicted"/>
<dbReference type="RefSeq" id="WP_377936461.1">
    <property type="nucleotide sequence ID" value="NZ_JBHUMF010000031.1"/>
</dbReference>
<keyword evidence="3" id="KW-1185">Reference proteome</keyword>
<evidence type="ECO:0000313" key="3">
    <source>
        <dbReference type="Proteomes" id="UP001597506"/>
    </source>
</evidence>
<feature type="domain" description="DUF6440" evidence="1">
    <location>
        <begin position="9"/>
        <end position="60"/>
    </location>
</feature>
<organism evidence="2 3">
    <name type="scientific">Bacillus seohaeanensis</name>
    <dbReference type="NCBI Taxonomy" id="284580"/>
    <lineage>
        <taxon>Bacteria</taxon>
        <taxon>Bacillati</taxon>
        <taxon>Bacillota</taxon>
        <taxon>Bacilli</taxon>
        <taxon>Bacillales</taxon>
        <taxon>Bacillaceae</taxon>
        <taxon>Bacillus</taxon>
    </lineage>
</organism>
<dbReference type="EMBL" id="JBHUMF010000031">
    <property type="protein sequence ID" value="MFD2681883.1"/>
    <property type="molecule type" value="Genomic_DNA"/>
</dbReference>
<dbReference type="InterPro" id="IPR045515">
    <property type="entry name" value="DUF6440"/>
</dbReference>